<proteinExistence type="predicted"/>
<comment type="caution">
    <text evidence="1">The sequence shown here is derived from an EMBL/GenBank/DDBJ whole genome shotgun (WGS) entry which is preliminary data.</text>
</comment>
<reference evidence="1 2" key="1">
    <citation type="submission" date="2023-11" db="EMBL/GenBank/DDBJ databases">
        <authorList>
            <person name="Xu M."/>
            <person name="Jiang T."/>
        </authorList>
    </citation>
    <scope>NUCLEOTIDE SEQUENCE [LARGE SCALE GENOMIC DNA]</scope>
    <source>
        <strain evidence="1 2">SD</strain>
    </source>
</reference>
<organism evidence="1 2">
    <name type="scientific">Patulibacter brassicae</name>
    <dbReference type="NCBI Taxonomy" id="1705717"/>
    <lineage>
        <taxon>Bacteria</taxon>
        <taxon>Bacillati</taxon>
        <taxon>Actinomycetota</taxon>
        <taxon>Thermoleophilia</taxon>
        <taxon>Solirubrobacterales</taxon>
        <taxon>Patulibacteraceae</taxon>
        <taxon>Patulibacter</taxon>
    </lineage>
</organism>
<accession>A0ABU4VQH8</accession>
<dbReference type="Proteomes" id="UP001277761">
    <property type="component" value="Unassembled WGS sequence"/>
</dbReference>
<name>A0ABU4VQH8_9ACTN</name>
<gene>
    <name evidence="1" type="ORF">SK069_20035</name>
</gene>
<evidence type="ECO:0000313" key="2">
    <source>
        <dbReference type="Proteomes" id="UP001277761"/>
    </source>
</evidence>
<evidence type="ECO:0000313" key="1">
    <source>
        <dbReference type="EMBL" id="MDX8153899.1"/>
    </source>
</evidence>
<protein>
    <recommendedName>
        <fullName evidence="3">Nucleotidyltransferase domain-containing protein</fullName>
    </recommendedName>
</protein>
<sequence>MDDSPHGALERLATHGRRGFPHLLAARARTSRDLDEMQRRLRDVPLDAGASVVLMGSWGRRERTAGSDDDFLILLDGAERDGARPAVTDVGGVLGVGEAKPGTQDVFGVQVFVDELVGRIGLEHDSNANLTRRMLLLLESLPVVGATAYRDAFSRVVDGYVAGQAKDYRPPRFLLNDLIRYWRTICVDFAGKERESERKWGLRNAKLRLNRKLLFAGGLIPVLRCHQHRRDAQRTFLLDELAAPPTDRLAAAFLAYGAVDTGLRALGAYDRWIGLLGDPEIRQHLEALTRTAAADDPTFDEVRRLAREFERGLVALLFETDLGPLAREFVVF</sequence>
<keyword evidence="2" id="KW-1185">Reference proteome</keyword>
<dbReference type="RefSeq" id="WP_319956048.1">
    <property type="nucleotide sequence ID" value="NZ_JAXAVX010000025.1"/>
</dbReference>
<dbReference type="EMBL" id="JAXAVX010000025">
    <property type="protein sequence ID" value="MDX8153899.1"/>
    <property type="molecule type" value="Genomic_DNA"/>
</dbReference>
<evidence type="ECO:0008006" key="3">
    <source>
        <dbReference type="Google" id="ProtNLM"/>
    </source>
</evidence>